<evidence type="ECO:0000256" key="8">
    <source>
        <dbReference type="SAM" id="MobiDB-lite"/>
    </source>
</evidence>
<feature type="transmembrane region" description="Helical" evidence="9">
    <location>
        <begin position="265"/>
        <end position="294"/>
    </location>
</feature>
<name>A0A917EVK2_9MICO</name>
<feature type="transmembrane region" description="Helical" evidence="9">
    <location>
        <begin position="181"/>
        <end position="209"/>
    </location>
</feature>
<gene>
    <name evidence="10" type="ORF">GCM10011399_15230</name>
</gene>
<evidence type="ECO:0000313" key="10">
    <source>
        <dbReference type="EMBL" id="GGF22508.1"/>
    </source>
</evidence>
<feature type="transmembrane region" description="Helical" evidence="9">
    <location>
        <begin position="240"/>
        <end position="259"/>
    </location>
</feature>
<keyword evidence="3" id="KW-0813">Transport</keyword>
<keyword evidence="7 9" id="KW-0472">Membrane</keyword>
<evidence type="ECO:0000256" key="4">
    <source>
        <dbReference type="ARBA" id="ARBA00022475"/>
    </source>
</evidence>
<evidence type="ECO:0000256" key="5">
    <source>
        <dbReference type="ARBA" id="ARBA00022692"/>
    </source>
</evidence>
<evidence type="ECO:0000256" key="3">
    <source>
        <dbReference type="ARBA" id="ARBA00022448"/>
    </source>
</evidence>
<proteinExistence type="inferred from homology"/>
<keyword evidence="6 9" id="KW-1133">Transmembrane helix</keyword>
<accession>A0A917EVK2</accession>
<sequence length="389" mass="40550">MTDSDLSPEPAGSGPAGSDPAGSDQVRRAVPVAVDIAGQWAWRLLAVAGVLAVAFYLIATFKEIVVAFLVALLISALLVPFVQFLSRHRWPRWLAIVVSLVATFAILGALILLVETQVRAGLPSLETQSVQAYNSFKNYLSTSPLQIDSSQFDGYLNQIGSAIQSHSSQLFSGALTVGSSALHILTGALLTLFATIFILIDGAGVWRFVTRLFPRRARPAIDGAGHAGWLTLTTFVRVQLLVATVDAVGVGLFAFFLGLPLAIPIAIIVFLASFIPVVGAIATGIIAVAVALVFVGPVQALIMLGGVLLVHLLEAHVLQPLVMGSAVKVHPLAVVFAVAAGTLLAGIPGALFAVPTIAVVNVMVNFIAKGTWRSTARQGGAQASGSELA</sequence>
<dbReference type="GO" id="GO:0005886">
    <property type="term" value="C:plasma membrane"/>
    <property type="evidence" value="ECO:0007669"/>
    <property type="project" value="UniProtKB-SubCell"/>
</dbReference>
<dbReference type="PANTHER" id="PTHR21716">
    <property type="entry name" value="TRANSMEMBRANE PROTEIN"/>
    <property type="match status" value="1"/>
</dbReference>
<feature type="transmembrane region" description="Helical" evidence="9">
    <location>
        <begin position="301"/>
        <end position="322"/>
    </location>
</feature>
<evidence type="ECO:0000256" key="2">
    <source>
        <dbReference type="ARBA" id="ARBA00009773"/>
    </source>
</evidence>
<protein>
    <submittedName>
        <fullName evidence="10">AI-2E family transporter</fullName>
    </submittedName>
</protein>
<dbReference type="EMBL" id="BMGP01000002">
    <property type="protein sequence ID" value="GGF22508.1"/>
    <property type="molecule type" value="Genomic_DNA"/>
</dbReference>
<dbReference type="GO" id="GO:0055085">
    <property type="term" value="P:transmembrane transport"/>
    <property type="evidence" value="ECO:0007669"/>
    <property type="project" value="TreeGrafter"/>
</dbReference>
<evidence type="ECO:0000313" key="11">
    <source>
        <dbReference type="Proteomes" id="UP000598775"/>
    </source>
</evidence>
<comment type="subcellular location">
    <subcellularLocation>
        <location evidence="1">Cell membrane</location>
        <topology evidence="1">Multi-pass membrane protein</topology>
    </subcellularLocation>
</comment>
<feature type="transmembrane region" description="Helical" evidence="9">
    <location>
        <begin position="93"/>
        <end position="114"/>
    </location>
</feature>
<feature type="transmembrane region" description="Helical" evidence="9">
    <location>
        <begin position="334"/>
        <end position="367"/>
    </location>
</feature>
<feature type="region of interest" description="Disordered" evidence="8">
    <location>
        <begin position="1"/>
        <end position="24"/>
    </location>
</feature>
<feature type="transmembrane region" description="Helical" evidence="9">
    <location>
        <begin position="64"/>
        <end position="86"/>
    </location>
</feature>
<dbReference type="PANTHER" id="PTHR21716:SF53">
    <property type="entry name" value="PERMEASE PERM-RELATED"/>
    <property type="match status" value="1"/>
</dbReference>
<evidence type="ECO:0000256" key="1">
    <source>
        <dbReference type="ARBA" id="ARBA00004651"/>
    </source>
</evidence>
<keyword evidence="4" id="KW-1003">Cell membrane</keyword>
<dbReference type="InterPro" id="IPR002549">
    <property type="entry name" value="AI-2E-like"/>
</dbReference>
<dbReference type="Pfam" id="PF01594">
    <property type="entry name" value="AI-2E_transport"/>
    <property type="match status" value="1"/>
</dbReference>
<keyword evidence="5 9" id="KW-0812">Transmembrane</keyword>
<dbReference type="AlphaFoldDB" id="A0A917EVK2"/>
<evidence type="ECO:0000256" key="7">
    <source>
        <dbReference type="ARBA" id="ARBA00023136"/>
    </source>
</evidence>
<evidence type="ECO:0000256" key="9">
    <source>
        <dbReference type="SAM" id="Phobius"/>
    </source>
</evidence>
<comment type="caution">
    <text evidence="10">The sequence shown here is derived from an EMBL/GenBank/DDBJ whole genome shotgun (WGS) entry which is preliminary data.</text>
</comment>
<feature type="compositionally biased region" description="Low complexity" evidence="8">
    <location>
        <begin position="7"/>
        <end position="24"/>
    </location>
</feature>
<comment type="similarity">
    <text evidence="2">Belongs to the autoinducer-2 exporter (AI-2E) (TC 2.A.86) family.</text>
</comment>
<evidence type="ECO:0000256" key="6">
    <source>
        <dbReference type="ARBA" id="ARBA00022989"/>
    </source>
</evidence>
<reference evidence="10 11" key="1">
    <citation type="journal article" date="2014" name="Int. J. Syst. Evol. Microbiol.">
        <title>Complete genome sequence of Corynebacterium casei LMG S-19264T (=DSM 44701T), isolated from a smear-ripened cheese.</title>
        <authorList>
            <consortium name="US DOE Joint Genome Institute (JGI-PGF)"/>
            <person name="Walter F."/>
            <person name="Albersmeier A."/>
            <person name="Kalinowski J."/>
            <person name="Ruckert C."/>
        </authorList>
    </citation>
    <scope>NUCLEOTIDE SEQUENCE [LARGE SCALE GENOMIC DNA]</scope>
    <source>
        <strain evidence="10 11">CGMCC 1.12976</strain>
    </source>
</reference>
<keyword evidence="11" id="KW-1185">Reference proteome</keyword>
<dbReference type="Proteomes" id="UP000598775">
    <property type="component" value="Unassembled WGS sequence"/>
</dbReference>
<dbReference type="RefSeq" id="WP_188676074.1">
    <property type="nucleotide sequence ID" value="NZ_BMGP01000002.1"/>
</dbReference>
<organism evidence="10 11">
    <name type="scientific">Subtercola lobariae</name>
    <dbReference type="NCBI Taxonomy" id="1588641"/>
    <lineage>
        <taxon>Bacteria</taxon>
        <taxon>Bacillati</taxon>
        <taxon>Actinomycetota</taxon>
        <taxon>Actinomycetes</taxon>
        <taxon>Micrococcales</taxon>
        <taxon>Microbacteriaceae</taxon>
        <taxon>Subtercola</taxon>
    </lineage>
</organism>
<feature type="transmembrane region" description="Helical" evidence="9">
    <location>
        <begin position="40"/>
        <end position="58"/>
    </location>
</feature>